<feature type="region of interest" description="Disordered" evidence="1">
    <location>
        <begin position="1"/>
        <end position="39"/>
    </location>
</feature>
<dbReference type="Proteomes" id="UP001519460">
    <property type="component" value="Unassembled WGS sequence"/>
</dbReference>
<accession>A0ABD0M9B8</accession>
<feature type="compositionally biased region" description="Polar residues" evidence="1">
    <location>
        <begin position="13"/>
        <end position="25"/>
    </location>
</feature>
<dbReference type="AlphaFoldDB" id="A0ABD0M9B8"/>
<feature type="non-terminal residue" evidence="2">
    <location>
        <position position="63"/>
    </location>
</feature>
<dbReference type="EMBL" id="JACVVK020000003">
    <property type="protein sequence ID" value="KAK7507972.1"/>
    <property type="molecule type" value="Genomic_DNA"/>
</dbReference>
<proteinExistence type="predicted"/>
<comment type="caution">
    <text evidence="2">The sequence shown here is derived from an EMBL/GenBank/DDBJ whole genome shotgun (WGS) entry which is preliminary data.</text>
</comment>
<evidence type="ECO:0000313" key="2">
    <source>
        <dbReference type="EMBL" id="KAK7507972.1"/>
    </source>
</evidence>
<name>A0ABD0M9B8_9CAEN</name>
<keyword evidence="3" id="KW-1185">Reference proteome</keyword>
<evidence type="ECO:0000256" key="1">
    <source>
        <dbReference type="SAM" id="MobiDB-lite"/>
    </source>
</evidence>
<protein>
    <submittedName>
        <fullName evidence="2">Uncharacterized protein</fullName>
    </submittedName>
</protein>
<gene>
    <name evidence="2" type="ORF">BaRGS_00000937</name>
</gene>
<organism evidence="2 3">
    <name type="scientific">Batillaria attramentaria</name>
    <dbReference type="NCBI Taxonomy" id="370345"/>
    <lineage>
        <taxon>Eukaryota</taxon>
        <taxon>Metazoa</taxon>
        <taxon>Spiralia</taxon>
        <taxon>Lophotrochozoa</taxon>
        <taxon>Mollusca</taxon>
        <taxon>Gastropoda</taxon>
        <taxon>Caenogastropoda</taxon>
        <taxon>Sorbeoconcha</taxon>
        <taxon>Cerithioidea</taxon>
        <taxon>Batillariidae</taxon>
        <taxon>Batillaria</taxon>
    </lineage>
</organism>
<reference evidence="2 3" key="1">
    <citation type="journal article" date="2023" name="Sci. Data">
        <title>Genome assembly of the Korean intertidal mud-creeper Batillaria attramentaria.</title>
        <authorList>
            <person name="Patra A.K."/>
            <person name="Ho P.T."/>
            <person name="Jun S."/>
            <person name="Lee S.J."/>
            <person name="Kim Y."/>
            <person name="Won Y.J."/>
        </authorList>
    </citation>
    <scope>NUCLEOTIDE SEQUENCE [LARGE SCALE GENOMIC DNA]</scope>
    <source>
        <strain evidence="2">Wonlab-2016</strain>
    </source>
</reference>
<evidence type="ECO:0000313" key="3">
    <source>
        <dbReference type="Proteomes" id="UP001519460"/>
    </source>
</evidence>
<sequence>MVSFASHWPSISLPAQNATHQPASYPTQPQQPAPGAPRYSKQILAVPLQAFVTCHGTMCTQQM</sequence>